<feature type="compositionally biased region" description="Low complexity" evidence="1">
    <location>
        <begin position="41"/>
        <end position="52"/>
    </location>
</feature>
<dbReference type="Proteomes" id="UP001524944">
    <property type="component" value="Unassembled WGS sequence"/>
</dbReference>
<evidence type="ECO:0000313" key="2">
    <source>
        <dbReference type="EMBL" id="MCR6545503.1"/>
    </source>
</evidence>
<feature type="compositionally biased region" description="Basic and acidic residues" evidence="1">
    <location>
        <begin position="100"/>
        <end position="109"/>
    </location>
</feature>
<feature type="compositionally biased region" description="Basic and acidic residues" evidence="1">
    <location>
        <begin position="53"/>
        <end position="63"/>
    </location>
</feature>
<evidence type="ECO:0000256" key="1">
    <source>
        <dbReference type="SAM" id="MobiDB-lite"/>
    </source>
</evidence>
<keyword evidence="3" id="KW-1185">Reference proteome</keyword>
<comment type="caution">
    <text evidence="2">The sequence shown here is derived from an EMBL/GenBank/DDBJ whole genome shotgun (WGS) entry which is preliminary data.</text>
</comment>
<feature type="region of interest" description="Disordered" evidence="1">
    <location>
        <begin position="1"/>
        <end position="110"/>
    </location>
</feature>
<evidence type="ECO:0008006" key="4">
    <source>
        <dbReference type="Google" id="ProtNLM"/>
    </source>
</evidence>
<evidence type="ECO:0000313" key="3">
    <source>
        <dbReference type="Proteomes" id="UP001524944"/>
    </source>
</evidence>
<dbReference type="EMBL" id="JANPWE010000003">
    <property type="protein sequence ID" value="MCR6545503.1"/>
    <property type="molecule type" value="Genomic_DNA"/>
</dbReference>
<proteinExistence type="predicted"/>
<gene>
    <name evidence="2" type="ORF">NVS47_08225</name>
</gene>
<protein>
    <recommendedName>
        <fullName evidence="4">Transposase</fullName>
    </recommendedName>
</protein>
<dbReference type="RefSeq" id="WP_089609227.1">
    <property type="nucleotide sequence ID" value="NZ_CP022121.1"/>
</dbReference>
<name>A0ABT1Y3Q6_9FIRM</name>
<feature type="compositionally biased region" description="Acidic residues" evidence="1">
    <location>
        <begin position="79"/>
        <end position="99"/>
    </location>
</feature>
<organism evidence="2 3">
    <name type="scientific">Dehalobacterium formicoaceticum</name>
    <dbReference type="NCBI Taxonomy" id="51515"/>
    <lineage>
        <taxon>Bacteria</taxon>
        <taxon>Bacillati</taxon>
        <taxon>Bacillota</taxon>
        <taxon>Clostridia</taxon>
        <taxon>Eubacteriales</taxon>
        <taxon>Peptococcaceae</taxon>
        <taxon>Dehalobacterium</taxon>
    </lineage>
</organism>
<reference evidence="2 3" key="1">
    <citation type="submission" date="2022-08" db="EMBL/GenBank/DDBJ databases">
        <title>Proteogenomics of the novel Dehalobacterium formicoaceticum strain EZ94 highlights a key role of methyltransferases during anaerobic dichloromethane degradation.</title>
        <authorList>
            <person name="Wasmund K."/>
        </authorList>
    </citation>
    <scope>NUCLEOTIDE SEQUENCE [LARGE SCALE GENOMIC DNA]</scope>
    <source>
        <strain evidence="2 3">EZ94</strain>
    </source>
</reference>
<accession>A0ABT1Y3Q6</accession>
<sequence>MITWRNNDNDSKEAEITAIATKAEQDEQSSSVLPDEVAADTETTMNEETQQEPGKDNQEHASEADDEAVKDDNDKNEETKEDDIEDGDYKDDDDDLNEIDEQKDTKESLEYSVVIKKDEKKKKKKKSKAKKILGKKINLCKLVKRDFHRKHQEEYIALVLEPRYLCRKCGRTAHSKKVLCNPVRIAEE</sequence>